<dbReference type="RefSeq" id="WP_382311092.1">
    <property type="nucleotide sequence ID" value="NZ_JBHUFD010000001.1"/>
</dbReference>
<evidence type="ECO:0000256" key="1">
    <source>
        <dbReference type="SAM" id="Phobius"/>
    </source>
</evidence>
<protein>
    <submittedName>
        <fullName evidence="2">Uncharacterized protein</fullName>
    </submittedName>
</protein>
<dbReference type="Proteomes" id="UP001597197">
    <property type="component" value="Unassembled WGS sequence"/>
</dbReference>
<keyword evidence="1" id="KW-0812">Transmembrane</keyword>
<reference evidence="3" key="1">
    <citation type="journal article" date="2019" name="Int. J. Syst. Evol. Microbiol.">
        <title>The Global Catalogue of Microorganisms (GCM) 10K type strain sequencing project: providing services to taxonomists for standard genome sequencing and annotation.</title>
        <authorList>
            <consortium name="The Broad Institute Genomics Platform"/>
            <consortium name="The Broad Institute Genome Sequencing Center for Infectious Disease"/>
            <person name="Wu L."/>
            <person name="Ma J."/>
        </authorList>
    </citation>
    <scope>NUCLEOTIDE SEQUENCE [LARGE SCALE GENOMIC DNA]</scope>
    <source>
        <strain evidence="3">CGMCC 1.15795</strain>
    </source>
</reference>
<sequence length="83" mass="8931">MASPRSIPARSLAPSERRYRRSAFNGAKQLSAAQAPNRRILVLLALLTFALVASLAIIVGVHLQRDGEQATGYPSAVIHPANR</sequence>
<accession>A0ABW4QMZ9</accession>
<name>A0ABW4QMZ9_9BACT</name>
<organism evidence="2 3">
    <name type="scientific">Hymenobacter bucti</name>
    <dbReference type="NCBI Taxonomy" id="1844114"/>
    <lineage>
        <taxon>Bacteria</taxon>
        <taxon>Pseudomonadati</taxon>
        <taxon>Bacteroidota</taxon>
        <taxon>Cytophagia</taxon>
        <taxon>Cytophagales</taxon>
        <taxon>Hymenobacteraceae</taxon>
        <taxon>Hymenobacter</taxon>
    </lineage>
</organism>
<gene>
    <name evidence="2" type="ORF">ACFSDX_00635</name>
</gene>
<evidence type="ECO:0000313" key="3">
    <source>
        <dbReference type="Proteomes" id="UP001597197"/>
    </source>
</evidence>
<feature type="transmembrane region" description="Helical" evidence="1">
    <location>
        <begin position="40"/>
        <end position="63"/>
    </location>
</feature>
<proteinExistence type="predicted"/>
<dbReference type="EMBL" id="JBHUFD010000001">
    <property type="protein sequence ID" value="MFD1870913.1"/>
    <property type="molecule type" value="Genomic_DNA"/>
</dbReference>
<comment type="caution">
    <text evidence="2">The sequence shown here is derived from an EMBL/GenBank/DDBJ whole genome shotgun (WGS) entry which is preliminary data.</text>
</comment>
<keyword evidence="1" id="KW-1133">Transmembrane helix</keyword>
<evidence type="ECO:0000313" key="2">
    <source>
        <dbReference type="EMBL" id="MFD1870913.1"/>
    </source>
</evidence>
<keyword evidence="1" id="KW-0472">Membrane</keyword>
<keyword evidence="3" id="KW-1185">Reference proteome</keyword>